<keyword evidence="5" id="KW-0175">Coiled coil</keyword>
<feature type="domain" description="VWFA" evidence="8">
    <location>
        <begin position="83"/>
        <end position="262"/>
    </location>
</feature>
<dbReference type="SMART" id="SM00327">
    <property type="entry name" value="VWA"/>
    <property type="match status" value="1"/>
</dbReference>
<dbReference type="PANTHER" id="PTHR22550">
    <property type="entry name" value="SPORE GERMINATION PROTEIN"/>
    <property type="match status" value="1"/>
</dbReference>
<sequence length="692" mass="75531">MIGFVFQNPGMLPLALVAAPLWWLLAYARKCRMAVLEAMGGGIPTHRMRRDFLRVAAFVLLVLALARPGYSPRMEPSSRSGRDVVFALDVSRSMLAEDATPSRLEVSKQALRDALKAMSTERVGLVVYAGSASVLCPLTYDYDFVRYMLEQAQPRTVDFGGTTLQSAVEKCVDQVFMADREGMQDLVVMTDGGDHGSKIEKMVELLDEHQVDLLLLGVGDEKNGAPIPVEDEEGNKVLLEEDGATIFTRLDDAALRDFASQTARVNYLAVGTRPFDLGTLYKDFAAARAHESVDSGSGIRVYREAAVFFLIPALLLLILGEASGSFGWIGLRRGKAAVAVLCGLLLWTPSVAEAAGKEFITSFEEAVKVMESGKYEEAGERFSDLFAKTEAGVASAAELAAAEFNRGLCLLKLAEGETSTAASLAIAHRAQLAFLSAKRGDPGLDRASLRLEMTASMMDGLQQKLAEEEAAQEEMENALQQLIERIQALLESQQNLDNKVHEADGNPAAETQPGEFKTTQSEILDETTEIIGEMNQLDEAMKIPIPNMPAVESVMTEPLVLMKEAGSEEQLSIDNLVNVSNWPAARAHGLLAERRIRAVLDLLANNNSQDGESDEDGEEMEDEGEDYEMEESDQGTPDSMTMEGDLAADSEMQELPVPNYSAEDILAEEQGSMQFRQQKRGKASSAKVERDY</sequence>
<organism evidence="9 10">
    <name type="scientific">Luteolibacter algae</name>
    <dbReference type="NCBI Taxonomy" id="454151"/>
    <lineage>
        <taxon>Bacteria</taxon>
        <taxon>Pseudomonadati</taxon>
        <taxon>Verrucomicrobiota</taxon>
        <taxon>Verrucomicrobiia</taxon>
        <taxon>Verrucomicrobiales</taxon>
        <taxon>Verrucomicrobiaceae</taxon>
        <taxon>Luteolibacter</taxon>
    </lineage>
</organism>
<evidence type="ECO:0000256" key="1">
    <source>
        <dbReference type="ARBA" id="ARBA00022475"/>
    </source>
</evidence>
<evidence type="ECO:0000313" key="9">
    <source>
        <dbReference type="EMBL" id="MFD2255825.1"/>
    </source>
</evidence>
<proteinExistence type="predicted"/>
<evidence type="ECO:0000256" key="3">
    <source>
        <dbReference type="ARBA" id="ARBA00022989"/>
    </source>
</evidence>
<dbReference type="InterPro" id="IPR050768">
    <property type="entry name" value="UPF0353/GerABKA_families"/>
</dbReference>
<evidence type="ECO:0000256" key="6">
    <source>
        <dbReference type="SAM" id="MobiDB-lite"/>
    </source>
</evidence>
<keyword evidence="4 7" id="KW-0472">Membrane</keyword>
<feature type="region of interest" description="Disordered" evidence="6">
    <location>
        <begin position="501"/>
        <end position="521"/>
    </location>
</feature>
<feature type="region of interest" description="Disordered" evidence="6">
    <location>
        <begin position="606"/>
        <end position="692"/>
    </location>
</feature>
<dbReference type="Proteomes" id="UP001597375">
    <property type="component" value="Unassembled WGS sequence"/>
</dbReference>
<accession>A0ABW5D5J9</accession>
<dbReference type="InterPro" id="IPR036465">
    <property type="entry name" value="vWFA_dom_sf"/>
</dbReference>
<feature type="transmembrane region" description="Helical" evidence="7">
    <location>
        <begin position="52"/>
        <end position="70"/>
    </location>
</feature>
<comment type="caution">
    <text evidence="9">The sequence shown here is derived from an EMBL/GenBank/DDBJ whole genome shotgun (WGS) entry which is preliminary data.</text>
</comment>
<dbReference type="SUPFAM" id="SSF53300">
    <property type="entry name" value="vWA-like"/>
    <property type="match status" value="1"/>
</dbReference>
<dbReference type="Gene3D" id="3.40.50.410">
    <property type="entry name" value="von Willebrand factor, type A domain"/>
    <property type="match status" value="1"/>
</dbReference>
<gene>
    <name evidence="9" type="ORF">ACFSSA_03970</name>
</gene>
<dbReference type="PROSITE" id="PS50234">
    <property type="entry name" value="VWFA"/>
    <property type="match status" value="1"/>
</dbReference>
<dbReference type="EMBL" id="JBHUIT010000002">
    <property type="protein sequence ID" value="MFD2255825.1"/>
    <property type="molecule type" value="Genomic_DNA"/>
</dbReference>
<evidence type="ECO:0000256" key="7">
    <source>
        <dbReference type="SAM" id="Phobius"/>
    </source>
</evidence>
<evidence type="ECO:0000259" key="8">
    <source>
        <dbReference type="PROSITE" id="PS50234"/>
    </source>
</evidence>
<feature type="coiled-coil region" evidence="5">
    <location>
        <begin position="451"/>
        <end position="499"/>
    </location>
</feature>
<protein>
    <submittedName>
        <fullName evidence="9">VWA domain-containing protein</fullName>
    </submittedName>
</protein>
<dbReference type="Pfam" id="PF13519">
    <property type="entry name" value="VWA_2"/>
    <property type="match status" value="1"/>
</dbReference>
<evidence type="ECO:0000256" key="4">
    <source>
        <dbReference type="ARBA" id="ARBA00023136"/>
    </source>
</evidence>
<dbReference type="PANTHER" id="PTHR22550:SF5">
    <property type="entry name" value="LEUCINE ZIPPER PROTEIN 4"/>
    <property type="match status" value="1"/>
</dbReference>
<evidence type="ECO:0000313" key="10">
    <source>
        <dbReference type="Proteomes" id="UP001597375"/>
    </source>
</evidence>
<keyword evidence="3 7" id="KW-1133">Transmembrane helix</keyword>
<name>A0ABW5D5J9_9BACT</name>
<feature type="compositionally biased region" description="Acidic residues" evidence="6">
    <location>
        <begin position="611"/>
        <end position="633"/>
    </location>
</feature>
<evidence type="ECO:0000256" key="5">
    <source>
        <dbReference type="SAM" id="Coils"/>
    </source>
</evidence>
<dbReference type="InterPro" id="IPR002035">
    <property type="entry name" value="VWF_A"/>
</dbReference>
<dbReference type="RefSeq" id="WP_386818520.1">
    <property type="nucleotide sequence ID" value="NZ_JBHUIT010000002.1"/>
</dbReference>
<keyword evidence="1" id="KW-1003">Cell membrane</keyword>
<evidence type="ECO:0000256" key="2">
    <source>
        <dbReference type="ARBA" id="ARBA00022692"/>
    </source>
</evidence>
<keyword evidence="10" id="KW-1185">Reference proteome</keyword>
<keyword evidence="2 7" id="KW-0812">Transmembrane</keyword>
<reference evidence="10" key="1">
    <citation type="journal article" date="2019" name="Int. J. Syst. Evol. Microbiol.">
        <title>The Global Catalogue of Microorganisms (GCM) 10K type strain sequencing project: providing services to taxonomists for standard genome sequencing and annotation.</title>
        <authorList>
            <consortium name="The Broad Institute Genomics Platform"/>
            <consortium name="The Broad Institute Genome Sequencing Center for Infectious Disease"/>
            <person name="Wu L."/>
            <person name="Ma J."/>
        </authorList>
    </citation>
    <scope>NUCLEOTIDE SEQUENCE [LARGE SCALE GENOMIC DNA]</scope>
    <source>
        <strain evidence="10">CGMCC 4.7106</strain>
    </source>
</reference>